<dbReference type="AlphaFoldDB" id="A0A0E9PR66"/>
<evidence type="ECO:0000313" key="1">
    <source>
        <dbReference type="EMBL" id="JAH06580.1"/>
    </source>
</evidence>
<organism evidence="1">
    <name type="scientific">Anguilla anguilla</name>
    <name type="common">European freshwater eel</name>
    <name type="synonym">Muraena anguilla</name>
    <dbReference type="NCBI Taxonomy" id="7936"/>
    <lineage>
        <taxon>Eukaryota</taxon>
        <taxon>Metazoa</taxon>
        <taxon>Chordata</taxon>
        <taxon>Craniata</taxon>
        <taxon>Vertebrata</taxon>
        <taxon>Euteleostomi</taxon>
        <taxon>Actinopterygii</taxon>
        <taxon>Neopterygii</taxon>
        <taxon>Teleostei</taxon>
        <taxon>Anguilliformes</taxon>
        <taxon>Anguillidae</taxon>
        <taxon>Anguilla</taxon>
    </lineage>
</organism>
<accession>A0A0E9PR66</accession>
<proteinExistence type="predicted"/>
<dbReference type="EMBL" id="GBXM01101997">
    <property type="protein sequence ID" value="JAH06580.1"/>
    <property type="molecule type" value="Transcribed_RNA"/>
</dbReference>
<sequence>MLYKGHLKNYFKLCIIHSSKIDASPNHSYFHRCCDGLHASLTLLYNLQTRISCKIPTLGDNEI</sequence>
<reference evidence="1" key="2">
    <citation type="journal article" date="2015" name="Fish Shellfish Immunol.">
        <title>Early steps in the European eel (Anguilla anguilla)-Vibrio vulnificus interaction in the gills: Role of the RtxA13 toxin.</title>
        <authorList>
            <person name="Callol A."/>
            <person name="Pajuelo D."/>
            <person name="Ebbesson L."/>
            <person name="Teles M."/>
            <person name="MacKenzie S."/>
            <person name="Amaro C."/>
        </authorList>
    </citation>
    <scope>NUCLEOTIDE SEQUENCE</scope>
</reference>
<protein>
    <submittedName>
        <fullName evidence="1">Uncharacterized protein</fullName>
    </submittedName>
</protein>
<reference evidence="1" key="1">
    <citation type="submission" date="2014-11" db="EMBL/GenBank/DDBJ databases">
        <authorList>
            <person name="Amaro Gonzalez C."/>
        </authorList>
    </citation>
    <scope>NUCLEOTIDE SEQUENCE</scope>
</reference>
<name>A0A0E9PR66_ANGAN</name>